<sequence>MRVPTASIARRWYLFLAGTAVGSILGWVIFLYIYGVFQENQTVTIEKQRIKIEQLEEDLHILTEDRNKLNEDNKRLLTIQEIKVEIINPEKYDLDSFTVESITTSIEDDLRHLLTKHVNSVAQNKELLKKTIEHKVYNLYDRAYQFDIETIYFDTTVEISVKIKQKKDK</sequence>
<keyword evidence="1" id="KW-0175">Coiled coil</keyword>
<dbReference type="OrthoDB" id="2691164at2"/>
<name>A0A073JXM0_9BACI</name>
<evidence type="ECO:0000313" key="4">
    <source>
        <dbReference type="EMBL" id="KEK18932.1"/>
    </source>
</evidence>
<keyword evidence="2" id="KW-1133">Transmembrane helix</keyword>
<dbReference type="Proteomes" id="UP000027822">
    <property type="component" value="Unassembled WGS sequence"/>
</dbReference>
<comment type="caution">
    <text evidence="4">The sequence shown here is derived from an EMBL/GenBank/DDBJ whole genome shotgun (WGS) entry which is preliminary data.</text>
</comment>
<reference evidence="4 5" key="1">
    <citation type="submission" date="2014-06" db="EMBL/GenBank/DDBJ databases">
        <title>Draft genome sequence of Bacillus manliponensis JCM 15802 (MCCC 1A00708).</title>
        <authorList>
            <person name="Lai Q."/>
            <person name="Liu Y."/>
            <person name="Shao Z."/>
        </authorList>
    </citation>
    <scope>NUCLEOTIDE SEQUENCE [LARGE SCALE GENOMIC DNA]</scope>
    <source>
        <strain evidence="4 5">JCM 15802</strain>
    </source>
</reference>
<dbReference type="InterPro" id="IPR048198">
    <property type="entry name" value="YtrI"/>
</dbReference>
<accession>A0A073JXM0</accession>
<dbReference type="Pfam" id="PF26347">
    <property type="entry name" value="YtrI_sporulation"/>
    <property type="match status" value="1"/>
</dbReference>
<keyword evidence="2" id="KW-0812">Transmembrane</keyword>
<organism evidence="4 5">
    <name type="scientific">Bacillus manliponensis</name>
    <dbReference type="NCBI Taxonomy" id="574376"/>
    <lineage>
        <taxon>Bacteria</taxon>
        <taxon>Bacillati</taxon>
        <taxon>Bacillota</taxon>
        <taxon>Bacilli</taxon>
        <taxon>Bacillales</taxon>
        <taxon>Bacillaceae</taxon>
        <taxon>Bacillus</taxon>
        <taxon>Bacillus cereus group</taxon>
    </lineage>
</organism>
<gene>
    <name evidence="4" type="ORF">BAMA_02335</name>
</gene>
<keyword evidence="2" id="KW-0472">Membrane</keyword>
<evidence type="ECO:0000256" key="2">
    <source>
        <dbReference type="SAM" id="Phobius"/>
    </source>
</evidence>
<dbReference type="RefSeq" id="WP_034639893.1">
    <property type="nucleotide sequence ID" value="NZ_CBCSJC010000009.1"/>
</dbReference>
<proteinExistence type="predicted"/>
<dbReference type="EMBL" id="JOTN01000010">
    <property type="protein sequence ID" value="KEK18932.1"/>
    <property type="molecule type" value="Genomic_DNA"/>
</dbReference>
<feature type="transmembrane region" description="Helical" evidence="2">
    <location>
        <begin position="12"/>
        <end position="37"/>
    </location>
</feature>
<protein>
    <submittedName>
        <fullName evidence="4">Molybdenum cofactor biosynthesis protein MoaA</fullName>
    </submittedName>
</protein>
<keyword evidence="5" id="KW-1185">Reference proteome</keyword>
<dbReference type="NCBIfam" id="NF041479">
    <property type="entry name" value="spor_membprot_YtrI"/>
    <property type="match status" value="1"/>
</dbReference>
<evidence type="ECO:0000313" key="5">
    <source>
        <dbReference type="Proteomes" id="UP000027822"/>
    </source>
</evidence>
<feature type="domain" description="Sporulation membrane protein YtrI C-terminal" evidence="3">
    <location>
        <begin position="80"/>
        <end position="164"/>
    </location>
</feature>
<evidence type="ECO:0000259" key="3">
    <source>
        <dbReference type="Pfam" id="PF26347"/>
    </source>
</evidence>
<feature type="coiled-coil region" evidence="1">
    <location>
        <begin position="38"/>
        <end position="72"/>
    </location>
</feature>
<dbReference type="eggNOG" id="ENOG5031KY3">
    <property type="taxonomic scope" value="Bacteria"/>
</dbReference>
<dbReference type="STRING" id="574376.BAMA_02335"/>
<evidence type="ECO:0000256" key="1">
    <source>
        <dbReference type="SAM" id="Coils"/>
    </source>
</evidence>
<dbReference type="AlphaFoldDB" id="A0A073JXM0"/>
<dbReference type="InterPro" id="IPR058620">
    <property type="entry name" value="YtrI_C"/>
</dbReference>